<evidence type="ECO:0000313" key="10">
    <source>
        <dbReference type="Proteomes" id="UP000198806"/>
    </source>
</evidence>
<dbReference type="STRING" id="1527.SAMN04489757_106121"/>
<dbReference type="InterPro" id="IPR035906">
    <property type="entry name" value="MetI-like_sf"/>
</dbReference>
<evidence type="ECO:0000256" key="1">
    <source>
        <dbReference type="ARBA" id="ARBA00004651"/>
    </source>
</evidence>
<dbReference type="OrthoDB" id="2637002at2"/>
<keyword evidence="3" id="KW-1003">Cell membrane</keyword>
<keyword evidence="2 7" id="KW-0813">Transport</keyword>
<feature type="domain" description="ABC transmembrane type-1" evidence="8">
    <location>
        <begin position="89"/>
        <end position="305"/>
    </location>
</feature>
<dbReference type="PANTHER" id="PTHR43227">
    <property type="entry name" value="BLL4140 PROTEIN"/>
    <property type="match status" value="1"/>
</dbReference>
<evidence type="ECO:0000259" key="8">
    <source>
        <dbReference type="PROSITE" id="PS50928"/>
    </source>
</evidence>
<evidence type="ECO:0000256" key="6">
    <source>
        <dbReference type="ARBA" id="ARBA00023136"/>
    </source>
</evidence>
<evidence type="ECO:0000256" key="4">
    <source>
        <dbReference type="ARBA" id="ARBA00022692"/>
    </source>
</evidence>
<evidence type="ECO:0000256" key="2">
    <source>
        <dbReference type="ARBA" id="ARBA00022448"/>
    </source>
</evidence>
<dbReference type="AlphaFoldDB" id="A0A1I5DPI0"/>
<feature type="transmembrane region" description="Helical" evidence="7">
    <location>
        <begin position="180"/>
        <end position="206"/>
    </location>
</feature>
<dbReference type="CDD" id="cd06261">
    <property type="entry name" value="TM_PBP2"/>
    <property type="match status" value="1"/>
</dbReference>
<feature type="transmembrane region" description="Helical" evidence="7">
    <location>
        <begin position="27"/>
        <end position="47"/>
    </location>
</feature>
<accession>A0A1I5DPI0</accession>
<dbReference type="SUPFAM" id="SSF161098">
    <property type="entry name" value="MetI-like"/>
    <property type="match status" value="1"/>
</dbReference>
<feature type="transmembrane region" description="Helical" evidence="7">
    <location>
        <begin position="284"/>
        <end position="302"/>
    </location>
</feature>
<keyword evidence="10" id="KW-1185">Reference proteome</keyword>
<dbReference type="Proteomes" id="UP000198806">
    <property type="component" value="Unassembled WGS sequence"/>
</dbReference>
<evidence type="ECO:0000313" key="9">
    <source>
        <dbReference type="EMBL" id="SFO01086.1"/>
    </source>
</evidence>
<keyword evidence="4 7" id="KW-0812">Transmembrane</keyword>
<dbReference type="GO" id="GO:0055085">
    <property type="term" value="P:transmembrane transport"/>
    <property type="evidence" value="ECO:0007669"/>
    <property type="project" value="InterPro"/>
</dbReference>
<dbReference type="Pfam" id="PF00528">
    <property type="entry name" value="BPD_transp_1"/>
    <property type="match status" value="1"/>
</dbReference>
<proteinExistence type="inferred from homology"/>
<dbReference type="GO" id="GO:0005886">
    <property type="term" value="C:plasma membrane"/>
    <property type="evidence" value="ECO:0007669"/>
    <property type="project" value="UniProtKB-SubCell"/>
</dbReference>
<feature type="transmembrane region" description="Helical" evidence="7">
    <location>
        <begin position="93"/>
        <end position="114"/>
    </location>
</feature>
<evidence type="ECO:0000256" key="7">
    <source>
        <dbReference type="RuleBase" id="RU363032"/>
    </source>
</evidence>
<feature type="transmembrane region" description="Helical" evidence="7">
    <location>
        <begin position="227"/>
        <end position="248"/>
    </location>
</feature>
<organism evidence="9 10">
    <name type="scientific">Anaerocolumna aminovalerica</name>
    <dbReference type="NCBI Taxonomy" id="1527"/>
    <lineage>
        <taxon>Bacteria</taxon>
        <taxon>Bacillati</taxon>
        <taxon>Bacillota</taxon>
        <taxon>Clostridia</taxon>
        <taxon>Lachnospirales</taxon>
        <taxon>Lachnospiraceae</taxon>
        <taxon>Anaerocolumna</taxon>
    </lineage>
</organism>
<comment type="subcellular location">
    <subcellularLocation>
        <location evidence="1 7">Cell membrane</location>
        <topology evidence="1 7">Multi-pass membrane protein</topology>
    </subcellularLocation>
</comment>
<evidence type="ECO:0000256" key="5">
    <source>
        <dbReference type="ARBA" id="ARBA00022989"/>
    </source>
</evidence>
<dbReference type="InterPro" id="IPR050809">
    <property type="entry name" value="UgpAE/MalFG_permease"/>
</dbReference>
<keyword evidence="6 7" id="KW-0472">Membrane</keyword>
<reference evidence="9 10" key="1">
    <citation type="submission" date="2016-10" db="EMBL/GenBank/DDBJ databases">
        <authorList>
            <person name="de Groot N.N."/>
        </authorList>
    </citation>
    <scope>NUCLEOTIDE SEQUENCE [LARGE SCALE GENOMIC DNA]</scope>
    <source>
        <strain evidence="9 10">DSM 1283</strain>
    </source>
</reference>
<dbReference type="PANTHER" id="PTHR43227:SF11">
    <property type="entry name" value="BLL4140 PROTEIN"/>
    <property type="match status" value="1"/>
</dbReference>
<feature type="transmembrane region" description="Helical" evidence="7">
    <location>
        <begin position="135"/>
        <end position="160"/>
    </location>
</feature>
<name>A0A1I5DPI0_9FIRM</name>
<dbReference type="EMBL" id="FOWD01000006">
    <property type="protein sequence ID" value="SFO01086.1"/>
    <property type="molecule type" value="Genomic_DNA"/>
</dbReference>
<dbReference type="Gene3D" id="1.10.3720.10">
    <property type="entry name" value="MetI-like"/>
    <property type="match status" value="1"/>
</dbReference>
<gene>
    <name evidence="9" type="ORF">SAMN04489757_106121</name>
</gene>
<sequence length="318" mass="36836">MDLRKKQNVDVTVTKRRSPFQKHLRRYWQLYAMMVLPILYFIVFKYLPMFGNVLAFRRYRPAMGPFGVKWVGFKYFETFLKDPAFWRAFRNTFTISFMNLIINFPIPIIFAILLNEVRHVRFKKLVQTVSYMPRFISTVVVIAILQELLSPSSGLINIFLQNVFGMEPIYFMNEPEYFRWLYVLTDTWQFTGWTAIIYLAAITGINSDLFEAAQIDGANRFQQITHVTIPSILPTIMVMLILNVGRMLSLGFEKVLLMYTPSNSQVSDIIDTLVYRIGLYNQNYSYATAIGLFTGIIGVVLVSSSNTISKKLTGDGIY</sequence>
<dbReference type="RefSeq" id="WP_091685048.1">
    <property type="nucleotide sequence ID" value="NZ_BAABFM010000013.1"/>
</dbReference>
<dbReference type="InterPro" id="IPR000515">
    <property type="entry name" value="MetI-like"/>
</dbReference>
<evidence type="ECO:0000256" key="3">
    <source>
        <dbReference type="ARBA" id="ARBA00022475"/>
    </source>
</evidence>
<keyword evidence="5 7" id="KW-1133">Transmembrane helix</keyword>
<dbReference type="PROSITE" id="PS50928">
    <property type="entry name" value="ABC_TM1"/>
    <property type="match status" value="1"/>
</dbReference>
<protein>
    <submittedName>
        <fullName evidence="9">Putative aldouronate transport system permease protein</fullName>
    </submittedName>
</protein>
<comment type="similarity">
    <text evidence="7">Belongs to the binding-protein-dependent transport system permease family.</text>
</comment>